<comment type="similarity">
    <text evidence="4">Belongs to the gamma-BBH/TMLD family.</text>
</comment>
<evidence type="ECO:0000256" key="7">
    <source>
        <dbReference type="ARBA" id="ARBA00022873"/>
    </source>
</evidence>
<dbReference type="Gene3D" id="3.60.130.10">
    <property type="entry name" value="Clavaminate synthase-like"/>
    <property type="match status" value="1"/>
</dbReference>
<evidence type="ECO:0000256" key="2">
    <source>
        <dbReference type="ARBA" id="ARBA00001961"/>
    </source>
</evidence>
<evidence type="ECO:0000256" key="10">
    <source>
        <dbReference type="ARBA" id="ARBA00023004"/>
    </source>
</evidence>
<dbReference type="InterPro" id="IPR003819">
    <property type="entry name" value="TauD/TfdA-like"/>
</dbReference>
<evidence type="ECO:0000256" key="3">
    <source>
        <dbReference type="ARBA" id="ARBA00005022"/>
    </source>
</evidence>
<dbReference type="EC" id="1.14.11.8" evidence="5"/>
<dbReference type="PANTHER" id="PTHR10696">
    <property type="entry name" value="GAMMA-BUTYROBETAINE HYDROXYLASE-RELATED"/>
    <property type="match status" value="1"/>
</dbReference>
<accession>A0A139B0A5</accession>
<dbReference type="SUPFAM" id="SSF51197">
    <property type="entry name" value="Clavaminate synthase-like"/>
    <property type="match status" value="1"/>
</dbReference>
<dbReference type="Gene3D" id="3.30.2020.30">
    <property type="match status" value="1"/>
</dbReference>
<evidence type="ECO:0000256" key="12">
    <source>
        <dbReference type="ARBA" id="ARBA00031778"/>
    </source>
</evidence>
<keyword evidence="8 18" id="KW-0223">Dioxygenase</keyword>
<sequence length="506" mass="55997">MIPSQLRATSSNCIGLQRAAAALLCGGRLGYHTLRTQTFRSPSLFQRCLSPQSITPNTKPTPSSLRSWTLRPLRGLSTGKIVLKPTSAAALSTIEDTTKHVGITPTAQLSAGGDTVQVLFEDGAKSEYHNIWLRDHCRCPQCFHPKTKQRLVPSHAIPLNIRPISFTVTPTTSNSQAALHVTWPPIEGVEVSPHASTYSLSWLGDHSYYPVIRRPESRQPRKRTLWGAELSQRIDAGDLSTPYEEVMKSEAGLAPWLRHIAEFGIGFVDGVPATMEDTEKVARRIAHLRETHYGGFWSFEADMSHGDLAYSTVRLGAHNDTTYFTDPVGLQMWHQLLHTGTGGASLYVDGFHCASKLLTTDPQAYDTLSRIPIRAHAAGDPHVLVYTEHPTAGFPILNHDPTTGALHRVRYNSDDRSALDCLAPSDVPEFYRALQAWHAIISSEKNECWTQLRPGRLVVIDNTRVMHGRAAFVGRRVMCGAYIGVDDFWSRVRTVAEGGRARDEAI</sequence>
<evidence type="ECO:0000256" key="11">
    <source>
        <dbReference type="ARBA" id="ARBA00030363"/>
    </source>
</evidence>
<feature type="domain" description="Gamma-butyrobetaine hydroxylase-like N-terminal" evidence="17">
    <location>
        <begin position="109"/>
        <end position="184"/>
    </location>
</feature>
<keyword evidence="7" id="KW-0124">Carnitine biosynthesis</keyword>
<comment type="function">
    <text evidence="14">Converts trimethyllysine (TML) into hydroxytrimethyllysine (HTML).</text>
</comment>
<comment type="cofactor">
    <cofactor evidence="1">
        <name>Fe(2+)</name>
        <dbReference type="ChEBI" id="CHEBI:29033"/>
    </cofactor>
</comment>
<evidence type="ECO:0000256" key="14">
    <source>
        <dbReference type="ARBA" id="ARBA00046008"/>
    </source>
</evidence>
<dbReference type="Pfam" id="PF06155">
    <property type="entry name" value="GBBH-like_N"/>
    <property type="match status" value="1"/>
</dbReference>
<evidence type="ECO:0000256" key="9">
    <source>
        <dbReference type="ARBA" id="ARBA00023002"/>
    </source>
</evidence>
<comment type="catalytic activity">
    <reaction evidence="15">
        <text>N(6),N(6),N(6)-trimethyl-L-lysine + 2-oxoglutarate + O2 = (3S)-3-hydroxy-N(6),N(6),N(6)-trimethyl-L-lysine + succinate + CO2</text>
        <dbReference type="Rhea" id="RHEA:14181"/>
        <dbReference type="ChEBI" id="CHEBI:15379"/>
        <dbReference type="ChEBI" id="CHEBI:16526"/>
        <dbReference type="ChEBI" id="CHEBI:16810"/>
        <dbReference type="ChEBI" id="CHEBI:30031"/>
        <dbReference type="ChEBI" id="CHEBI:58100"/>
        <dbReference type="ChEBI" id="CHEBI:141499"/>
        <dbReference type="EC" id="1.14.11.8"/>
    </reaction>
</comment>
<dbReference type="UniPathway" id="UPA00118"/>
<keyword evidence="9" id="KW-0560">Oxidoreductase</keyword>
<dbReference type="InterPro" id="IPR042098">
    <property type="entry name" value="TauD-like_sf"/>
</dbReference>
<evidence type="ECO:0000256" key="15">
    <source>
        <dbReference type="ARBA" id="ARBA00049334"/>
    </source>
</evidence>
<evidence type="ECO:0000256" key="5">
    <source>
        <dbReference type="ARBA" id="ARBA00012267"/>
    </source>
</evidence>
<dbReference type="FunFam" id="3.60.130.10:FF:000001">
    <property type="entry name" value="Trimethyllysine dioxygenase, mitochondrial"/>
    <property type="match status" value="1"/>
</dbReference>
<dbReference type="PANTHER" id="PTHR10696:SF51">
    <property type="entry name" value="TRIMETHYLLYSINE DIOXYGENASE, MITOCHONDRIAL"/>
    <property type="match status" value="1"/>
</dbReference>
<reference evidence="18 19" key="1">
    <citation type="journal article" date="2015" name="Genome Biol. Evol.">
        <title>Phylogenomic analyses indicate that early fungi evolved digesting cell walls of algal ancestors of land plants.</title>
        <authorList>
            <person name="Chang Y."/>
            <person name="Wang S."/>
            <person name="Sekimoto S."/>
            <person name="Aerts A.L."/>
            <person name="Choi C."/>
            <person name="Clum A."/>
            <person name="LaButti K.M."/>
            <person name="Lindquist E.A."/>
            <person name="Yee Ngan C."/>
            <person name="Ohm R.A."/>
            <person name="Salamov A.A."/>
            <person name="Grigoriev I.V."/>
            <person name="Spatafora J.W."/>
            <person name="Berbee M.L."/>
        </authorList>
    </citation>
    <scope>NUCLEOTIDE SEQUENCE [LARGE SCALE GENOMIC DNA]</scope>
    <source>
        <strain evidence="18 19">JEL478</strain>
    </source>
</reference>
<dbReference type="FunFam" id="3.30.2020.30:FF:000002">
    <property type="entry name" value="Putative gamma-butyrobetaine dioxygenase"/>
    <property type="match status" value="1"/>
</dbReference>
<dbReference type="EMBL" id="KQ965731">
    <property type="protein sequence ID" value="KXS22428.1"/>
    <property type="molecule type" value="Genomic_DNA"/>
</dbReference>
<keyword evidence="6" id="KW-0479">Metal-binding</keyword>
<evidence type="ECO:0000256" key="13">
    <source>
        <dbReference type="ARBA" id="ARBA00032283"/>
    </source>
</evidence>
<dbReference type="GO" id="GO:0005739">
    <property type="term" value="C:mitochondrion"/>
    <property type="evidence" value="ECO:0007669"/>
    <property type="project" value="TreeGrafter"/>
</dbReference>
<dbReference type="InterPro" id="IPR038492">
    <property type="entry name" value="GBBH-like_N_sf"/>
</dbReference>
<organism evidence="18 19">
    <name type="scientific">Gonapodya prolifera (strain JEL478)</name>
    <name type="common">Monoblepharis prolifera</name>
    <dbReference type="NCBI Taxonomy" id="1344416"/>
    <lineage>
        <taxon>Eukaryota</taxon>
        <taxon>Fungi</taxon>
        <taxon>Fungi incertae sedis</taxon>
        <taxon>Chytridiomycota</taxon>
        <taxon>Chytridiomycota incertae sedis</taxon>
        <taxon>Monoblepharidomycetes</taxon>
        <taxon>Monoblepharidales</taxon>
        <taxon>Gonapodyaceae</taxon>
        <taxon>Gonapodya</taxon>
    </lineage>
</organism>
<dbReference type="InterPro" id="IPR012776">
    <property type="entry name" value="Trimethyllysine_dOase"/>
</dbReference>
<keyword evidence="19" id="KW-1185">Reference proteome</keyword>
<dbReference type="GO" id="GO:0050353">
    <property type="term" value="F:trimethyllysine dioxygenase activity"/>
    <property type="evidence" value="ECO:0007669"/>
    <property type="project" value="UniProtKB-EC"/>
</dbReference>
<dbReference type="CDD" id="cd00250">
    <property type="entry name" value="CAS_like"/>
    <property type="match status" value="1"/>
</dbReference>
<proteinExistence type="inferred from homology"/>
<gene>
    <name evidence="18" type="ORF">M427DRAFT_106780</name>
</gene>
<evidence type="ECO:0000256" key="6">
    <source>
        <dbReference type="ARBA" id="ARBA00022723"/>
    </source>
</evidence>
<name>A0A139B0A5_GONPJ</name>
<dbReference type="OrthoDB" id="408743at2759"/>
<dbReference type="NCBIfam" id="TIGR02410">
    <property type="entry name" value="carnitine_TMLD"/>
    <property type="match status" value="1"/>
</dbReference>
<keyword evidence="10" id="KW-0408">Iron</keyword>
<dbReference type="GO" id="GO:0005506">
    <property type="term" value="F:iron ion binding"/>
    <property type="evidence" value="ECO:0007669"/>
    <property type="project" value="InterPro"/>
</dbReference>
<dbReference type="Pfam" id="PF02668">
    <property type="entry name" value="TauD"/>
    <property type="match status" value="1"/>
</dbReference>
<evidence type="ECO:0000256" key="4">
    <source>
        <dbReference type="ARBA" id="ARBA00008654"/>
    </source>
</evidence>
<comment type="pathway">
    <text evidence="3">Amine and polyamine biosynthesis; carnitine biosynthesis.</text>
</comment>
<evidence type="ECO:0000313" key="18">
    <source>
        <dbReference type="EMBL" id="KXS22428.1"/>
    </source>
</evidence>
<evidence type="ECO:0000259" key="17">
    <source>
        <dbReference type="Pfam" id="PF06155"/>
    </source>
</evidence>
<feature type="domain" description="TauD/TfdA-like" evidence="16">
    <location>
        <begin position="237"/>
        <end position="482"/>
    </location>
</feature>
<comment type="cofactor">
    <cofactor evidence="2">
        <name>L-ascorbate</name>
        <dbReference type="ChEBI" id="CHEBI:38290"/>
    </cofactor>
</comment>
<evidence type="ECO:0000256" key="8">
    <source>
        <dbReference type="ARBA" id="ARBA00022964"/>
    </source>
</evidence>
<dbReference type="AlphaFoldDB" id="A0A139B0A5"/>
<evidence type="ECO:0000256" key="1">
    <source>
        <dbReference type="ARBA" id="ARBA00001954"/>
    </source>
</evidence>
<evidence type="ECO:0000259" key="16">
    <source>
        <dbReference type="Pfam" id="PF02668"/>
    </source>
</evidence>
<dbReference type="Proteomes" id="UP000070544">
    <property type="component" value="Unassembled WGS sequence"/>
</dbReference>
<protein>
    <recommendedName>
        <fullName evidence="5">trimethyllysine dioxygenase</fullName>
        <ecNumber evidence="5">1.14.11.8</ecNumber>
    </recommendedName>
    <alternativeName>
        <fullName evidence="12">Epsilon-trimethyllysine 2-oxoglutarate dioxygenase</fullName>
    </alternativeName>
    <alternativeName>
        <fullName evidence="11">TML hydroxylase</fullName>
    </alternativeName>
    <alternativeName>
        <fullName evidence="13">TML-alpha-ketoglutarate dioxygenase</fullName>
    </alternativeName>
</protein>
<dbReference type="OMA" id="EKVCIQP"/>
<dbReference type="STRING" id="1344416.A0A139B0A5"/>
<dbReference type="InterPro" id="IPR050411">
    <property type="entry name" value="AlphaKG_dependent_hydroxylases"/>
</dbReference>
<dbReference type="InterPro" id="IPR010376">
    <property type="entry name" value="GBBH-like_N"/>
</dbReference>
<dbReference type="GO" id="GO:0045329">
    <property type="term" value="P:carnitine biosynthetic process"/>
    <property type="evidence" value="ECO:0007669"/>
    <property type="project" value="UniProtKB-UniPathway"/>
</dbReference>
<evidence type="ECO:0000313" key="19">
    <source>
        <dbReference type="Proteomes" id="UP000070544"/>
    </source>
</evidence>